<feature type="non-terminal residue" evidence="1">
    <location>
        <position position="120"/>
    </location>
</feature>
<keyword evidence="2" id="KW-1185">Reference proteome</keyword>
<accession>A0AAV5U7W8</accession>
<dbReference type="AlphaFoldDB" id="A0AAV5U7W8"/>
<gene>
    <name evidence="1" type="ORF">PENTCL1PPCAC_24907</name>
</gene>
<proteinExistence type="predicted"/>
<dbReference type="EMBL" id="BTSX01000006">
    <property type="protein sequence ID" value="GMT02733.1"/>
    <property type="molecule type" value="Genomic_DNA"/>
</dbReference>
<protein>
    <submittedName>
        <fullName evidence="1">Uncharacterized protein</fullName>
    </submittedName>
</protein>
<name>A0AAV5U7W8_9BILA</name>
<evidence type="ECO:0000313" key="1">
    <source>
        <dbReference type="EMBL" id="GMT02733.1"/>
    </source>
</evidence>
<comment type="caution">
    <text evidence="1">The sequence shown here is derived from an EMBL/GenBank/DDBJ whole genome shotgun (WGS) entry which is preliminary data.</text>
</comment>
<reference evidence="1" key="1">
    <citation type="submission" date="2023-10" db="EMBL/GenBank/DDBJ databases">
        <title>Genome assembly of Pristionchus species.</title>
        <authorList>
            <person name="Yoshida K."/>
            <person name="Sommer R.J."/>
        </authorList>
    </citation>
    <scope>NUCLEOTIDE SEQUENCE</scope>
    <source>
        <strain evidence="1">RS0144</strain>
    </source>
</reference>
<evidence type="ECO:0000313" key="2">
    <source>
        <dbReference type="Proteomes" id="UP001432027"/>
    </source>
</evidence>
<feature type="non-terminal residue" evidence="1">
    <location>
        <position position="1"/>
    </location>
</feature>
<sequence>IRLYLERAYTWDIASFIFDQQQFTPSQRNPVGQIPAMHSPIICSFGQSDLFLLVTATHSLLTHWNPGGHAPEMHAAMDPVLSDSPARDETRRQATKSVVNIFFLNICVVKGFGIQNIPLN</sequence>
<organism evidence="1 2">
    <name type="scientific">Pristionchus entomophagus</name>
    <dbReference type="NCBI Taxonomy" id="358040"/>
    <lineage>
        <taxon>Eukaryota</taxon>
        <taxon>Metazoa</taxon>
        <taxon>Ecdysozoa</taxon>
        <taxon>Nematoda</taxon>
        <taxon>Chromadorea</taxon>
        <taxon>Rhabditida</taxon>
        <taxon>Rhabditina</taxon>
        <taxon>Diplogasteromorpha</taxon>
        <taxon>Diplogasteroidea</taxon>
        <taxon>Neodiplogasteridae</taxon>
        <taxon>Pristionchus</taxon>
    </lineage>
</organism>
<dbReference type="Proteomes" id="UP001432027">
    <property type="component" value="Unassembled WGS sequence"/>
</dbReference>